<evidence type="ECO:0000256" key="2">
    <source>
        <dbReference type="ARBA" id="ARBA00023125"/>
    </source>
</evidence>
<evidence type="ECO:0000313" key="5">
    <source>
        <dbReference type="EMBL" id="RVU49744.1"/>
    </source>
</evidence>
<dbReference type="GO" id="GO:0043565">
    <property type="term" value="F:sequence-specific DNA binding"/>
    <property type="evidence" value="ECO:0007669"/>
    <property type="project" value="InterPro"/>
</dbReference>
<feature type="domain" description="HTH asnC-type" evidence="4">
    <location>
        <begin position="4"/>
        <end position="73"/>
    </location>
</feature>
<dbReference type="InterPro" id="IPR019887">
    <property type="entry name" value="Tscrpt_reg_AsnC/Lrp_C"/>
</dbReference>
<comment type="caution">
    <text evidence="5">The sequence shown here is derived from an EMBL/GenBank/DDBJ whole genome shotgun (WGS) entry which is preliminary data.</text>
</comment>
<evidence type="ECO:0000313" key="6">
    <source>
        <dbReference type="Proteomes" id="UP000285575"/>
    </source>
</evidence>
<dbReference type="GO" id="GO:0043200">
    <property type="term" value="P:response to amino acid"/>
    <property type="evidence" value="ECO:0007669"/>
    <property type="project" value="TreeGrafter"/>
</dbReference>
<dbReference type="PANTHER" id="PTHR30154:SF53">
    <property type="entry name" value="HTH-TYPE TRANSCRIPTIONAL REGULATOR LRPC"/>
    <property type="match status" value="1"/>
</dbReference>
<dbReference type="AlphaFoldDB" id="A0A437RSK7"/>
<keyword evidence="6" id="KW-1185">Reference proteome</keyword>
<keyword evidence="3" id="KW-0804">Transcription</keyword>
<protein>
    <submittedName>
        <fullName evidence="5">Lrp/AsnC family transcriptional regulator</fullName>
    </submittedName>
</protein>
<keyword evidence="2" id="KW-0238">DNA-binding</keyword>
<dbReference type="RefSeq" id="WP_128227377.1">
    <property type="nucleotide sequence ID" value="NZ_SACR01000001.1"/>
</dbReference>
<evidence type="ECO:0000259" key="4">
    <source>
        <dbReference type="PROSITE" id="PS50956"/>
    </source>
</evidence>
<dbReference type="InterPro" id="IPR019888">
    <property type="entry name" value="Tscrpt_reg_AsnC-like"/>
</dbReference>
<dbReference type="InterPro" id="IPR036388">
    <property type="entry name" value="WH-like_DNA-bd_sf"/>
</dbReference>
<proteinExistence type="predicted"/>
<sequence>MPVLDTLDRRLLALLQADARTSTADLGRRLGVARTTVLARLTRLEREGVIVGYTVRLAALESESSVEAYVGITTEPKAGALVTQRLAALPELRQLCSVSGESDYLALLRTESTARLDQLLDEIGAIEGVTKTNTSVVLARRIDRT</sequence>
<dbReference type="EMBL" id="SACR01000001">
    <property type="protein sequence ID" value="RVU49744.1"/>
    <property type="molecule type" value="Genomic_DNA"/>
</dbReference>
<dbReference type="InterPro" id="IPR011008">
    <property type="entry name" value="Dimeric_a/b-barrel"/>
</dbReference>
<dbReference type="OrthoDB" id="5476at2"/>
<dbReference type="PANTHER" id="PTHR30154">
    <property type="entry name" value="LEUCINE-RESPONSIVE REGULATORY PROTEIN"/>
    <property type="match status" value="1"/>
</dbReference>
<dbReference type="Gene3D" id="3.30.70.920">
    <property type="match status" value="1"/>
</dbReference>
<dbReference type="Pfam" id="PF13412">
    <property type="entry name" value="HTH_24"/>
    <property type="match status" value="1"/>
</dbReference>
<evidence type="ECO:0000256" key="3">
    <source>
        <dbReference type="ARBA" id="ARBA00023163"/>
    </source>
</evidence>
<accession>A0A437RSK7</accession>
<keyword evidence="1" id="KW-0805">Transcription regulation</keyword>
<evidence type="ECO:0000256" key="1">
    <source>
        <dbReference type="ARBA" id="ARBA00023015"/>
    </source>
</evidence>
<organism evidence="5 6">
    <name type="scientific">Rubrivivax rivuli</name>
    <dbReference type="NCBI Taxonomy" id="1862385"/>
    <lineage>
        <taxon>Bacteria</taxon>
        <taxon>Pseudomonadati</taxon>
        <taxon>Pseudomonadota</taxon>
        <taxon>Betaproteobacteria</taxon>
        <taxon>Burkholderiales</taxon>
        <taxon>Sphaerotilaceae</taxon>
        <taxon>Rubrivivax</taxon>
    </lineage>
</organism>
<dbReference type="Proteomes" id="UP000285575">
    <property type="component" value="Unassembled WGS sequence"/>
</dbReference>
<dbReference type="Gene3D" id="1.10.10.10">
    <property type="entry name" value="Winged helix-like DNA-binding domain superfamily/Winged helix DNA-binding domain"/>
    <property type="match status" value="1"/>
</dbReference>
<reference evidence="5 6" key="1">
    <citation type="submission" date="2019-01" db="EMBL/GenBank/DDBJ databases">
        <authorList>
            <person name="Chen W.-M."/>
        </authorList>
    </citation>
    <scope>NUCLEOTIDE SEQUENCE [LARGE SCALE GENOMIC DNA]</scope>
    <source>
        <strain evidence="5 6">KYPY4</strain>
    </source>
</reference>
<dbReference type="PRINTS" id="PR00033">
    <property type="entry name" value="HTHASNC"/>
</dbReference>
<name>A0A437RSK7_9BURK</name>
<dbReference type="InterPro" id="IPR036390">
    <property type="entry name" value="WH_DNA-bd_sf"/>
</dbReference>
<dbReference type="InterPro" id="IPR000485">
    <property type="entry name" value="AsnC-type_HTH_dom"/>
</dbReference>
<dbReference type="SUPFAM" id="SSF46785">
    <property type="entry name" value="Winged helix' DNA-binding domain"/>
    <property type="match status" value="1"/>
</dbReference>
<dbReference type="SMART" id="SM00344">
    <property type="entry name" value="HTH_ASNC"/>
    <property type="match status" value="1"/>
</dbReference>
<dbReference type="PROSITE" id="PS50956">
    <property type="entry name" value="HTH_ASNC_2"/>
    <property type="match status" value="1"/>
</dbReference>
<dbReference type="SUPFAM" id="SSF54909">
    <property type="entry name" value="Dimeric alpha+beta barrel"/>
    <property type="match status" value="1"/>
</dbReference>
<dbReference type="GO" id="GO:0005829">
    <property type="term" value="C:cytosol"/>
    <property type="evidence" value="ECO:0007669"/>
    <property type="project" value="TreeGrafter"/>
</dbReference>
<gene>
    <name evidence="5" type="ORF">EOE66_04110</name>
</gene>
<dbReference type="Pfam" id="PF01037">
    <property type="entry name" value="AsnC_trans_reg"/>
    <property type="match status" value="1"/>
</dbReference>